<protein>
    <submittedName>
        <fullName evidence="2">Uncharacterized protein</fullName>
    </submittedName>
</protein>
<comment type="caution">
    <text evidence="2">The sequence shown here is derived from an EMBL/GenBank/DDBJ whole genome shotgun (WGS) entry which is preliminary data.</text>
</comment>
<organism evidence="2 3">
    <name type="scientific">Fusarium oxysporum f. sp. cubense</name>
    <dbReference type="NCBI Taxonomy" id="61366"/>
    <lineage>
        <taxon>Eukaryota</taxon>
        <taxon>Fungi</taxon>
        <taxon>Dikarya</taxon>
        <taxon>Ascomycota</taxon>
        <taxon>Pezizomycotina</taxon>
        <taxon>Sordariomycetes</taxon>
        <taxon>Hypocreomycetidae</taxon>
        <taxon>Hypocreales</taxon>
        <taxon>Nectriaceae</taxon>
        <taxon>Fusarium</taxon>
        <taxon>Fusarium oxysporum species complex</taxon>
    </lineage>
</organism>
<dbReference type="Proteomes" id="UP000321331">
    <property type="component" value="Unassembled WGS sequence"/>
</dbReference>
<name>A0A5C6T497_FUSOC</name>
<feature type="compositionally biased region" description="Low complexity" evidence="1">
    <location>
        <begin position="11"/>
        <end position="28"/>
    </location>
</feature>
<feature type="region of interest" description="Disordered" evidence="1">
    <location>
        <begin position="1"/>
        <end position="66"/>
    </location>
</feature>
<evidence type="ECO:0000313" key="3">
    <source>
        <dbReference type="Proteomes" id="UP000321331"/>
    </source>
</evidence>
<dbReference type="AlphaFoldDB" id="A0A5C6T497"/>
<proteinExistence type="predicted"/>
<evidence type="ECO:0000256" key="1">
    <source>
        <dbReference type="SAM" id="MobiDB-lite"/>
    </source>
</evidence>
<evidence type="ECO:0000313" key="2">
    <source>
        <dbReference type="EMBL" id="TXC05582.1"/>
    </source>
</evidence>
<gene>
    <name evidence="2" type="ORF">FocTR4_00010685</name>
</gene>
<sequence length="66" mass="7057">MNGTQSPDAQKASNANTNGSNSNNSSLAAKKRKKDLKPIITMEGTNQPAGRRWSDVANDPDTTQLL</sequence>
<reference evidence="2 3" key="1">
    <citation type="submission" date="2019-07" db="EMBL/GenBank/DDBJ databases">
        <title>The First High-Quality Draft Genome Sequence of the Causal Agent of the Current Panama Disease Epidemic.</title>
        <authorList>
            <person name="Warmington R.J."/>
            <person name="Kay W."/>
            <person name="Jeffries A."/>
            <person name="Bebber D."/>
            <person name="Moore K."/>
            <person name="Studholme D.J."/>
        </authorList>
    </citation>
    <scope>NUCLEOTIDE SEQUENCE [LARGE SCALE GENOMIC DNA]</scope>
    <source>
        <strain evidence="2 3">TR4</strain>
    </source>
</reference>
<dbReference type="EMBL" id="VMNF01000006">
    <property type="protein sequence ID" value="TXC05582.1"/>
    <property type="molecule type" value="Genomic_DNA"/>
</dbReference>
<accession>A0A5C6T497</accession>